<proteinExistence type="predicted"/>
<dbReference type="InterPro" id="IPR046342">
    <property type="entry name" value="CBS_dom_sf"/>
</dbReference>
<evidence type="ECO:0000313" key="2">
    <source>
        <dbReference type="Proteomes" id="UP000472335"/>
    </source>
</evidence>
<dbReference type="Proteomes" id="UP000472335">
    <property type="component" value="Unassembled WGS sequence"/>
</dbReference>
<evidence type="ECO:0000313" key="1">
    <source>
        <dbReference type="EMBL" id="NGO07522.1"/>
    </source>
</evidence>
<organism evidence="1 2">
    <name type="scientific">Streptomyces scabichelini</name>
    <dbReference type="NCBI Taxonomy" id="2711217"/>
    <lineage>
        <taxon>Bacteria</taxon>
        <taxon>Bacillati</taxon>
        <taxon>Actinomycetota</taxon>
        <taxon>Actinomycetes</taxon>
        <taxon>Kitasatosporales</taxon>
        <taxon>Streptomycetaceae</taxon>
        <taxon>Streptomyces</taxon>
    </lineage>
</organism>
<dbReference type="AlphaFoldDB" id="A0A6G4V0F7"/>
<dbReference type="Gene3D" id="3.10.580.10">
    <property type="entry name" value="CBS-domain"/>
    <property type="match status" value="1"/>
</dbReference>
<sequence>MHARDLAGPYPTVSADDDALDAARLLVREQLPALLVRDRDDYPYAVVPSAHMIGAVTATAPLEHFIGGS</sequence>
<accession>A0A6G4V0F7</accession>
<dbReference type="RefSeq" id="WP_165256035.1">
    <property type="nucleotide sequence ID" value="NZ_JAAKZY010000016.1"/>
</dbReference>
<keyword evidence="2" id="KW-1185">Reference proteome</keyword>
<reference evidence="1 2" key="1">
    <citation type="submission" date="2020-02" db="EMBL/GenBank/DDBJ databases">
        <title>Whole-genome analyses of novel actinobacteria.</title>
        <authorList>
            <person name="Sahin N."/>
            <person name="Gencbay T."/>
        </authorList>
    </citation>
    <scope>NUCLEOTIDE SEQUENCE [LARGE SCALE GENOMIC DNA]</scope>
    <source>
        <strain evidence="1 2">HC44</strain>
    </source>
</reference>
<dbReference type="EMBL" id="JAAKZY010000016">
    <property type="protein sequence ID" value="NGO07522.1"/>
    <property type="molecule type" value="Genomic_DNA"/>
</dbReference>
<name>A0A6G4V0F7_9ACTN</name>
<comment type="caution">
    <text evidence="1">The sequence shown here is derived from an EMBL/GenBank/DDBJ whole genome shotgun (WGS) entry which is preliminary data.</text>
</comment>
<dbReference type="SUPFAM" id="SSF54631">
    <property type="entry name" value="CBS-domain pair"/>
    <property type="match status" value="1"/>
</dbReference>
<protein>
    <submittedName>
        <fullName evidence="1">CBS domain-containing protein</fullName>
    </submittedName>
</protein>
<gene>
    <name evidence="1" type="ORF">G5C60_07595</name>
</gene>